<evidence type="ECO:0008006" key="4">
    <source>
        <dbReference type="Google" id="ProtNLM"/>
    </source>
</evidence>
<evidence type="ECO:0000313" key="2">
    <source>
        <dbReference type="EMBL" id="PQA39702.1"/>
    </source>
</evidence>
<proteinExistence type="predicted"/>
<accession>A0A2P6ARW5</accession>
<dbReference type="Proteomes" id="UP000243900">
    <property type="component" value="Unassembled WGS sequence"/>
</dbReference>
<name>A0A2P6ARW5_9GAMM</name>
<dbReference type="RefSeq" id="WP_105192593.1">
    <property type="nucleotide sequence ID" value="NZ_PTQZ01000148.1"/>
</dbReference>
<feature type="signal peptide" evidence="1">
    <location>
        <begin position="1"/>
        <end position="23"/>
    </location>
</feature>
<protein>
    <recommendedName>
        <fullName evidence="4">Secreted protein</fullName>
    </recommendedName>
</protein>
<keyword evidence="3" id="KW-1185">Reference proteome</keyword>
<evidence type="ECO:0000313" key="3">
    <source>
        <dbReference type="Proteomes" id="UP000243900"/>
    </source>
</evidence>
<organism evidence="2 3">
    <name type="scientific">Amnimonas aquatica</name>
    <dbReference type="NCBI Taxonomy" id="2094561"/>
    <lineage>
        <taxon>Bacteria</taxon>
        <taxon>Pseudomonadati</taxon>
        <taxon>Pseudomonadota</taxon>
        <taxon>Gammaproteobacteria</taxon>
        <taxon>Moraxellales</taxon>
        <taxon>Moraxellaceae</taxon>
        <taxon>Amnimonas</taxon>
    </lineage>
</organism>
<keyword evidence="1" id="KW-0732">Signal</keyword>
<feature type="chain" id="PRO_5015192268" description="Secreted protein" evidence="1">
    <location>
        <begin position="24"/>
        <end position="80"/>
    </location>
</feature>
<reference evidence="3" key="1">
    <citation type="submission" date="2018-02" db="EMBL/GenBank/DDBJ databases">
        <title>Genome sequencing of Solimonas sp. HR-BB.</title>
        <authorList>
            <person name="Lee Y."/>
            <person name="Jeon C.O."/>
        </authorList>
    </citation>
    <scope>NUCLEOTIDE SEQUENCE [LARGE SCALE GENOMIC DNA]</scope>
    <source>
        <strain evidence="3">HR-E</strain>
    </source>
</reference>
<evidence type="ECO:0000256" key="1">
    <source>
        <dbReference type="SAM" id="SignalP"/>
    </source>
</evidence>
<gene>
    <name evidence="2" type="ORF">C5O18_06670</name>
</gene>
<sequence>MKKRHVLLMLAVLAALQVGSPLADTRPGVSLRVGLIVAGECLVERLEGGQVHRSCGRESLLRNSYSDAGGSLQRRVTIEF</sequence>
<dbReference type="EMBL" id="PTQZ01000148">
    <property type="protein sequence ID" value="PQA39702.1"/>
    <property type="molecule type" value="Genomic_DNA"/>
</dbReference>
<comment type="caution">
    <text evidence="2">The sequence shown here is derived from an EMBL/GenBank/DDBJ whole genome shotgun (WGS) entry which is preliminary data.</text>
</comment>
<dbReference type="AlphaFoldDB" id="A0A2P6ARW5"/>